<keyword evidence="1" id="KW-0812">Transmembrane</keyword>
<evidence type="ECO:0000256" key="1">
    <source>
        <dbReference type="SAM" id="Phobius"/>
    </source>
</evidence>
<keyword evidence="1" id="KW-0472">Membrane</keyword>
<protein>
    <submittedName>
        <fullName evidence="2">Uncharacterized protein</fullName>
    </submittedName>
</protein>
<keyword evidence="3" id="KW-1185">Reference proteome</keyword>
<accession>A0A4Y4D1N3</accession>
<proteinExistence type="predicted"/>
<evidence type="ECO:0000313" key="3">
    <source>
        <dbReference type="Proteomes" id="UP000318422"/>
    </source>
</evidence>
<evidence type="ECO:0000313" key="2">
    <source>
        <dbReference type="EMBL" id="GEC97839.1"/>
    </source>
</evidence>
<dbReference type="AlphaFoldDB" id="A0A4Y4D1N3"/>
<name>A0A4Y4D1N3_ZOORA</name>
<dbReference type="Proteomes" id="UP000318422">
    <property type="component" value="Unassembled WGS sequence"/>
</dbReference>
<feature type="transmembrane region" description="Helical" evidence="1">
    <location>
        <begin position="6"/>
        <end position="25"/>
    </location>
</feature>
<sequence>MQGLIGYIIIGGCVCVAVVAAALFVRDVRTSERAAEKRRRLVSRLVGK</sequence>
<reference evidence="2 3" key="1">
    <citation type="submission" date="2019-06" db="EMBL/GenBank/DDBJ databases">
        <title>Whole genome shotgun sequence of Zoogloea ramigera NBRC 15342.</title>
        <authorList>
            <person name="Hosoyama A."/>
            <person name="Uohara A."/>
            <person name="Ohji S."/>
            <person name="Ichikawa N."/>
        </authorList>
    </citation>
    <scope>NUCLEOTIDE SEQUENCE [LARGE SCALE GENOMIC DNA]</scope>
    <source>
        <strain evidence="2 3">NBRC 15342</strain>
    </source>
</reference>
<organism evidence="2 3">
    <name type="scientific">Zoogloea ramigera</name>
    <dbReference type="NCBI Taxonomy" id="350"/>
    <lineage>
        <taxon>Bacteria</taxon>
        <taxon>Pseudomonadati</taxon>
        <taxon>Pseudomonadota</taxon>
        <taxon>Betaproteobacteria</taxon>
        <taxon>Rhodocyclales</taxon>
        <taxon>Zoogloeaceae</taxon>
        <taxon>Zoogloea</taxon>
    </lineage>
</organism>
<gene>
    <name evidence="2" type="ORF">ZRA01_39120</name>
</gene>
<keyword evidence="1" id="KW-1133">Transmembrane helix</keyword>
<dbReference type="RefSeq" id="WP_170183044.1">
    <property type="nucleotide sequence ID" value="NZ_BJNV01000173.1"/>
</dbReference>
<comment type="caution">
    <text evidence="2">The sequence shown here is derived from an EMBL/GenBank/DDBJ whole genome shotgun (WGS) entry which is preliminary data.</text>
</comment>
<dbReference type="EMBL" id="BJNV01000173">
    <property type="protein sequence ID" value="GEC97839.1"/>
    <property type="molecule type" value="Genomic_DNA"/>
</dbReference>